<feature type="compositionally biased region" description="Basic residues" evidence="1">
    <location>
        <begin position="87"/>
        <end position="101"/>
    </location>
</feature>
<dbReference type="InterPro" id="IPR009057">
    <property type="entry name" value="Homeodomain-like_sf"/>
</dbReference>
<organism evidence="2">
    <name type="scientific">Streptomyces sp. R21</name>
    <dbReference type="NCBI Taxonomy" id="3238627"/>
    <lineage>
        <taxon>Bacteria</taxon>
        <taxon>Bacillati</taxon>
        <taxon>Actinomycetota</taxon>
        <taxon>Actinomycetes</taxon>
        <taxon>Kitasatosporales</taxon>
        <taxon>Streptomycetaceae</taxon>
        <taxon>Streptomyces</taxon>
    </lineage>
</organism>
<dbReference type="GO" id="GO:0004803">
    <property type="term" value="F:transposase activity"/>
    <property type="evidence" value="ECO:0007669"/>
    <property type="project" value="InterPro"/>
</dbReference>
<evidence type="ECO:0000313" key="2">
    <source>
        <dbReference type="EMBL" id="XDQ31355.1"/>
    </source>
</evidence>
<reference evidence="2" key="1">
    <citation type="submission" date="2024-07" db="EMBL/GenBank/DDBJ databases">
        <authorList>
            <person name="Yu S.T."/>
        </authorList>
    </citation>
    <scope>NUCLEOTIDE SEQUENCE</scope>
    <source>
        <strain evidence="2">R21</strain>
    </source>
</reference>
<gene>
    <name evidence="2" type="ORF">AB5J56_44625</name>
</gene>
<dbReference type="SUPFAM" id="SSF46689">
    <property type="entry name" value="Homeodomain-like"/>
    <property type="match status" value="1"/>
</dbReference>
<dbReference type="InterPro" id="IPR036388">
    <property type="entry name" value="WH-like_DNA-bd_sf"/>
</dbReference>
<feature type="region of interest" description="Disordered" evidence="1">
    <location>
        <begin position="75"/>
        <end position="114"/>
    </location>
</feature>
<sequence length="127" mass="14424">MRGKVTAGQMGLMRGAQTMPAPRKYPLELRERAVRMYQTAESKAVIRRMAKELGVHHEALRNWIRQAEADDCRAYGRAASSSGPPCRSRRSAGARRLRTRRAQGPSRPLPPRRRFCRRSVCGSTRFS</sequence>
<dbReference type="AlphaFoldDB" id="A0AB39PP40"/>
<dbReference type="Pfam" id="PF01527">
    <property type="entry name" value="HTH_Tnp_1"/>
    <property type="match status" value="1"/>
</dbReference>
<dbReference type="Gene3D" id="1.10.10.10">
    <property type="entry name" value="Winged helix-like DNA-binding domain superfamily/Winged helix DNA-binding domain"/>
    <property type="match status" value="1"/>
</dbReference>
<accession>A0AB39PP40</accession>
<dbReference type="GO" id="GO:0003677">
    <property type="term" value="F:DNA binding"/>
    <property type="evidence" value="ECO:0007669"/>
    <property type="project" value="InterPro"/>
</dbReference>
<feature type="compositionally biased region" description="Low complexity" evidence="1">
    <location>
        <begin position="77"/>
        <end position="86"/>
    </location>
</feature>
<evidence type="ECO:0000256" key="1">
    <source>
        <dbReference type="SAM" id="MobiDB-lite"/>
    </source>
</evidence>
<dbReference type="InterPro" id="IPR002514">
    <property type="entry name" value="Transposase_8"/>
</dbReference>
<protein>
    <submittedName>
        <fullName evidence="2">Transposase</fullName>
    </submittedName>
</protein>
<dbReference type="GO" id="GO:0006313">
    <property type="term" value="P:DNA transposition"/>
    <property type="evidence" value="ECO:0007669"/>
    <property type="project" value="InterPro"/>
</dbReference>
<name>A0AB39PP40_9ACTN</name>
<proteinExistence type="predicted"/>
<dbReference type="RefSeq" id="WP_369242183.1">
    <property type="nucleotide sequence ID" value="NZ_CP163435.1"/>
</dbReference>
<dbReference type="EMBL" id="CP163435">
    <property type="protein sequence ID" value="XDQ31355.1"/>
    <property type="molecule type" value="Genomic_DNA"/>
</dbReference>